<sequence>MRFMSVLHGSYVFRLVLFTKPSSTKQFSFRNRVIIEKEKKTLTNITLDNLHIDFEFIISMGERGQNTNLRKIVVYGKNMYSEMAHSLNKDFVSTMDAV</sequence>
<proteinExistence type="predicted"/>
<evidence type="ECO:0000313" key="2">
    <source>
        <dbReference type="Proteomes" id="UP000499080"/>
    </source>
</evidence>
<accession>A0A4Y2TLH4</accession>
<protein>
    <submittedName>
        <fullName evidence="1">Uncharacterized protein</fullName>
    </submittedName>
</protein>
<evidence type="ECO:0000313" key="1">
    <source>
        <dbReference type="EMBL" id="GBO00574.1"/>
    </source>
</evidence>
<gene>
    <name evidence="1" type="ORF">AVEN_237719_1</name>
</gene>
<comment type="caution">
    <text evidence="1">The sequence shown here is derived from an EMBL/GenBank/DDBJ whole genome shotgun (WGS) entry which is preliminary data.</text>
</comment>
<keyword evidence="2" id="KW-1185">Reference proteome</keyword>
<dbReference type="EMBL" id="BGPR01029029">
    <property type="protein sequence ID" value="GBO00574.1"/>
    <property type="molecule type" value="Genomic_DNA"/>
</dbReference>
<organism evidence="1 2">
    <name type="scientific">Araneus ventricosus</name>
    <name type="common">Orbweaver spider</name>
    <name type="synonym">Epeira ventricosa</name>
    <dbReference type="NCBI Taxonomy" id="182803"/>
    <lineage>
        <taxon>Eukaryota</taxon>
        <taxon>Metazoa</taxon>
        <taxon>Ecdysozoa</taxon>
        <taxon>Arthropoda</taxon>
        <taxon>Chelicerata</taxon>
        <taxon>Arachnida</taxon>
        <taxon>Araneae</taxon>
        <taxon>Araneomorphae</taxon>
        <taxon>Entelegynae</taxon>
        <taxon>Araneoidea</taxon>
        <taxon>Araneidae</taxon>
        <taxon>Araneus</taxon>
    </lineage>
</organism>
<dbReference type="Proteomes" id="UP000499080">
    <property type="component" value="Unassembled WGS sequence"/>
</dbReference>
<name>A0A4Y2TLH4_ARAVE</name>
<reference evidence="1 2" key="1">
    <citation type="journal article" date="2019" name="Sci. Rep.">
        <title>Orb-weaving spider Araneus ventricosus genome elucidates the spidroin gene catalogue.</title>
        <authorList>
            <person name="Kono N."/>
            <person name="Nakamura H."/>
            <person name="Ohtoshi R."/>
            <person name="Moran D.A.P."/>
            <person name="Shinohara A."/>
            <person name="Yoshida Y."/>
            <person name="Fujiwara M."/>
            <person name="Mori M."/>
            <person name="Tomita M."/>
            <person name="Arakawa K."/>
        </authorList>
    </citation>
    <scope>NUCLEOTIDE SEQUENCE [LARGE SCALE GENOMIC DNA]</scope>
</reference>
<dbReference type="AlphaFoldDB" id="A0A4Y2TLH4"/>